<dbReference type="EMBL" id="QLYX01000002">
    <property type="protein sequence ID" value="RAY16336.1"/>
    <property type="molecule type" value="Genomic_DNA"/>
</dbReference>
<evidence type="ECO:0000313" key="3">
    <source>
        <dbReference type="Proteomes" id="UP000251891"/>
    </source>
</evidence>
<dbReference type="RefSeq" id="WP_111863675.1">
    <property type="nucleotide sequence ID" value="NZ_QLYX01000002.1"/>
</dbReference>
<dbReference type="Proteomes" id="UP000251891">
    <property type="component" value="Unassembled WGS sequence"/>
</dbReference>
<dbReference type="Pfam" id="PF04149">
    <property type="entry name" value="DUF397"/>
    <property type="match status" value="1"/>
</dbReference>
<evidence type="ECO:0000259" key="1">
    <source>
        <dbReference type="Pfam" id="PF04149"/>
    </source>
</evidence>
<gene>
    <name evidence="2" type="ORF">DPM19_05485</name>
</gene>
<comment type="caution">
    <text evidence="2">The sequence shown here is derived from an EMBL/GenBank/DDBJ whole genome shotgun (WGS) entry which is preliminary data.</text>
</comment>
<evidence type="ECO:0000313" key="2">
    <source>
        <dbReference type="EMBL" id="RAY16336.1"/>
    </source>
</evidence>
<dbReference type="InterPro" id="IPR007278">
    <property type="entry name" value="DUF397"/>
</dbReference>
<proteinExistence type="predicted"/>
<accession>A0A365HBM6</accession>
<dbReference type="OrthoDB" id="3696951at2"/>
<dbReference type="AlphaFoldDB" id="A0A365HBM6"/>
<protein>
    <submittedName>
        <fullName evidence="2">DUF397 domain-containing protein</fullName>
    </submittedName>
</protein>
<name>A0A365HBM6_9ACTN</name>
<keyword evidence="3" id="KW-1185">Reference proteome</keyword>
<reference evidence="2 3" key="1">
    <citation type="submission" date="2018-06" db="EMBL/GenBank/DDBJ databases">
        <title>Actinomadura craniellae sp. nov. isolated from marine sponge Craniella sp.</title>
        <authorList>
            <person name="Li L."/>
            <person name="Xu Q.H."/>
            <person name="Lin H.W."/>
            <person name="Lu Y.H."/>
        </authorList>
    </citation>
    <scope>NUCLEOTIDE SEQUENCE [LARGE SCALE GENOMIC DNA]</scope>
    <source>
        <strain evidence="2 3">LHW63021</strain>
    </source>
</reference>
<sequence length="58" mass="6592">MMAADSKRQHWWECVEVARLSRVNVVRDSKDPEGDFLALGREAWAALLGEIKRGAHDL</sequence>
<organism evidence="2 3">
    <name type="scientific">Actinomadura craniellae</name>
    <dbReference type="NCBI Taxonomy" id="2231787"/>
    <lineage>
        <taxon>Bacteria</taxon>
        <taxon>Bacillati</taxon>
        <taxon>Actinomycetota</taxon>
        <taxon>Actinomycetes</taxon>
        <taxon>Streptosporangiales</taxon>
        <taxon>Thermomonosporaceae</taxon>
        <taxon>Actinomadura</taxon>
    </lineage>
</organism>
<feature type="domain" description="DUF397" evidence="1">
    <location>
        <begin position="13"/>
        <end position="52"/>
    </location>
</feature>